<gene>
    <name evidence="2" type="ORF">AXX12_07830</name>
</gene>
<keyword evidence="3" id="KW-1185">Reference proteome</keyword>
<protein>
    <recommendedName>
        <fullName evidence="4">ATP synthase subunit I</fullName>
    </recommendedName>
</protein>
<accession>A0A154BR40</accession>
<keyword evidence="1" id="KW-0472">Membrane</keyword>
<dbReference type="AlphaFoldDB" id="A0A154BR40"/>
<evidence type="ECO:0000313" key="2">
    <source>
        <dbReference type="EMBL" id="KYZ76335.1"/>
    </source>
</evidence>
<name>A0A154BR40_ANASB</name>
<sequence>MLLSLLMVLTGNSGLLAGFLLGAAGSACYVLMLYRQLLVSLDKPSVPSESSLRSGWVARLLIVVVILAISRSVQGISFLAALFGFFSFQISIFVYAAAYSVYRIFYRKE</sequence>
<feature type="transmembrane region" description="Helical" evidence="1">
    <location>
        <begin position="15"/>
        <end position="34"/>
    </location>
</feature>
<keyword evidence="1" id="KW-1133">Transmembrane helix</keyword>
<evidence type="ECO:0008006" key="4">
    <source>
        <dbReference type="Google" id="ProtNLM"/>
    </source>
</evidence>
<keyword evidence="1" id="KW-0812">Transmembrane</keyword>
<reference evidence="2 3" key="1">
    <citation type="submission" date="2016-02" db="EMBL/GenBank/DDBJ databases">
        <title>Anaerosporomusa subterraneum gen. nov., sp. nov., a spore-forming obligate anaerobe isolated from saprolite.</title>
        <authorList>
            <person name="Choi J.K."/>
            <person name="Shah M."/>
            <person name="Yee N."/>
        </authorList>
    </citation>
    <scope>NUCLEOTIDE SEQUENCE [LARGE SCALE GENOMIC DNA]</scope>
    <source>
        <strain evidence="2 3">RU4</strain>
    </source>
</reference>
<proteinExistence type="predicted"/>
<comment type="caution">
    <text evidence="2">The sequence shown here is derived from an EMBL/GenBank/DDBJ whole genome shotgun (WGS) entry which is preliminary data.</text>
</comment>
<organism evidence="2 3">
    <name type="scientific">Anaerosporomusa subterranea</name>
    <dbReference type="NCBI Taxonomy" id="1794912"/>
    <lineage>
        <taxon>Bacteria</taxon>
        <taxon>Bacillati</taxon>
        <taxon>Bacillota</taxon>
        <taxon>Negativicutes</taxon>
        <taxon>Acetonemataceae</taxon>
        <taxon>Anaerosporomusa</taxon>
    </lineage>
</organism>
<evidence type="ECO:0000256" key="1">
    <source>
        <dbReference type="SAM" id="Phobius"/>
    </source>
</evidence>
<feature type="transmembrane region" description="Helical" evidence="1">
    <location>
        <begin position="79"/>
        <end position="102"/>
    </location>
</feature>
<feature type="transmembrane region" description="Helical" evidence="1">
    <location>
        <begin position="55"/>
        <end position="73"/>
    </location>
</feature>
<evidence type="ECO:0000313" key="3">
    <source>
        <dbReference type="Proteomes" id="UP000076268"/>
    </source>
</evidence>
<dbReference type="EMBL" id="LSGP01000017">
    <property type="protein sequence ID" value="KYZ76335.1"/>
    <property type="molecule type" value="Genomic_DNA"/>
</dbReference>
<dbReference type="Proteomes" id="UP000076268">
    <property type="component" value="Unassembled WGS sequence"/>
</dbReference>
<dbReference type="STRING" id="1794912.AXX12_07830"/>